<proteinExistence type="predicted"/>
<comment type="caution">
    <text evidence="1">The sequence shown here is derived from an EMBL/GenBank/DDBJ whole genome shotgun (WGS) entry which is preliminary data.</text>
</comment>
<accession>A0A1F6MAJ5</accession>
<name>A0A1F6MAJ5_9BACT</name>
<dbReference type="EMBL" id="MFQA01000035">
    <property type="protein sequence ID" value="OGH68634.1"/>
    <property type="molecule type" value="Genomic_DNA"/>
</dbReference>
<dbReference type="Proteomes" id="UP000176413">
    <property type="component" value="Unassembled WGS sequence"/>
</dbReference>
<sequence>MIFIANQKVNEPLFVALLYKTRNLCLKHVNRNNISKMGGTEFESLTYQMMVKASDGTFFKNNITRTGPQTFPDIVAKNYFGVEVKATADDKWLSTGNSVLETTRVESVERIYMFFGKFGGEIDIKFRLYQECLNEVGVTHSPRYKINMDLPKGHSIFDKIGINYDILRKGDNAIQRIKQYYRGMLQEGEELWWIDPQEVTTSPIIRSFSKFTYEEKFRFMTEAMILFPEVFGKSSVKFERLASYLITGYNAVSSNLRDSFTAGGRIGINIAGKRVVVPKIYQHLLEHAKDIEKTIKSMPVTKLSYHWRLGKIKSNRLSQWLEMVDKQAVKDNIQASKIFKSGL</sequence>
<reference evidence="1 2" key="1">
    <citation type="journal article" date="2016" name="Nat. Commun.">
        <title>Thousands of microbial genomes shed light on interconnected biogeochemical processes in an aquifer system.</title>
        <authorList>
            <person name="Anantharaman K."/>
            <person name="Brown C.T."/>
            <person name="Hug L.A."/>
            <person name="Sharon I."/>
            <person name="Castelle C.J."/>
            <person name="Probst A.J."/>
            <person name="Thomas B.C."/>
            <person name="Singh A."/>
            <person name="Wilkins M.J."/>
            <person name="Karaoz U."/>
            <person name="Brodie E.L."/>
            <person name="Williams K.H."/>
            <person name="Hubbard S.S."/>
            <person name="Banfield J.F."/>
        </authorList>
    </citation>
    <scope>NUCLEOTIDE SEQUENCE [LARGE SCALE GENOMIC DNA]</scope>
</reference>
<evidence type="ECO:0008006" key="3">
    <source>
        <dbReference type="Google" id="ProtNLM"/>
    </source>
</evidence>
<dbReference type="AlphaFoldDB" id="A0A1F6MAJ5"/>
<evidence type="ECO:0000313" key="1">
    <source>
        <dbReference type="EMBL" id="OGH68634.1"/>
    </source>
</evidence>
<gene>
    <name evidence="1" type="ORF">A3D53_00275</name>
</gene>
<protein>
    <recommendedName>
        <fullName evidence="3">Restriction endonuclease</fullName>
    </recommendedName>
</protein>
<organism evidence="1 2">
    <name type="scientific">Candidatus Magasanikbacteria bacterium RIFCSPHIGHO2_02_FULL_45_10</name>
    <dbReference type="NCBI Taxonomy" id="1798679"/>
    <lineage>
        <taxon>Bacteria</taxon>
        <taxon>Candidatus Magasanikiibacteriota</taxon>
    </lineage>
</organism>
<evidence type="ECO:0000313" key="2">
    <source>
        <dbReference type="Proteomes" id="UP000176413"/>
    </source>
</evidence>